<dbReference type="PhylomeDB" id="S7ZCP2"/>
<feature type="compositionally biased region" description="Basic and acidic residues" evidence="1">
    <location>
        <begin position="49"/>
        <end position="83"/>
    </location>
</feature>
<gene>
    <name evidence="2" type="ORF">PDE_03336</name>
</gene>
<reference evidence="2 3" key="1">
    <citation type="journal article" date="2013" name="PLoS ONE">
        <title>Genomic and secretomic analyses reveal unique features of the lignocellulolytic enzyme system of Penicillium decumbens.</title>
        <authorList>
            <person name="Liu G."/>
            <person name="Zhang L."/>
            <person name="Wei X."/>
            <person name="Zou G."/>
            <person name="Qin Y."/>
            <person name="Ma L."/>
            <person name="Li J."/>
            <person name="Zheng H."/>
            <person name="Wang S."/>
            <person name="Wang C."/>
            <person name="Xun L."/>
            <person name="Zhao G.-P."/>
            <person name="Zhou Z."/>
            <person name="Qu Y."/>
        </authorList>
    </citation>
    <scope>NUCLEOTIDE SEQUENCE [LARGE SCALE GENOMIC DNA]</scope>
    <source>
        <strain evidence="3">114-2 / CGMCC 5302</strain>
    </source>
</reference>
<keyword evidence="3" id="KW-1185">Reference proteome</keyword>
<evidence type="ECO:0000256" key="1">
    <source>
        <dbReference type="SAM" id="MobiDB-lite"/>
    </source>
</evidence>
<dbReference type="HOGENOM" id="CLU_2386884_0_0_1"/>
<organism evidence="2 3">
    <name type="scientific">Penicillium oxalicum (strain 114-2 / CGMCC 5302)</name>
    <name type="common">Penicillium decumbens</name>
    <dbReference type="NCBI Taxonomy" id="933388"/>
    <lineage>
        <taxon>Eukaryota</taxon>
        <taxon>Fungi</taxon>
        <taxon>Dikarya</taxon>
        <taxon>Ascomycota</taxon>
        <taxon>Pezizomycotina</taxon>
        <taxon>Eurotiomycetes</taxon>
        <taxon>Eurotiomycetidae</taxon>
        <taxon>Eurotiales</taxon>
        <taxon>Aspergillaceae</taxon>
        <taxon>Penicillium</taxon>
    </lineage>
</organism>
<feature type="region of interest" description="Disordered" evidence="1">
    <location>
        <begin position="1"/>
        <end position="94"/>
    </location>
</feature>
<evidence type="ECO:0000313" key="2">
    <source>
        <dbReference type="EMBL" id="EPS28390.1"/>
    </source>
</evidence>
<name>S7ZCP2_PENO1</name>
<sequence length="94" mass="10256">MSGPAAYDDATTDESFESTVADARESASNARQRLADFFQPGDTKTTTRRLSDTSTSEHDQFKRPGRRATKEEKSMLDSAHETVAKALGEGSRAN</sequence>
<dbReference type="Proteomes" id="UP000019376">
    <property type="component" value="Unassembled WGS sequence"/>
</dbReference>
<proteinExistence type="predicted"/>
<dbReference type="EMBL" id="KB644411">
    <property type="protein sequence ID" value="EPS28390.1"/>
    <property type="molecule type" value="Genomic_DNA"/>
</dbReference>
<dbReference type="OrthoDB" id="4526738at2759"/>
<protein>
    <submittedName>
        <fullName evidence="2">Uncharacterized protein</fullName>
    </submittedName>
</protein>
<evidence type="ECO:0000313" key="3">
    <source>
        <dbReference type="Proteomes" id="UP000019376"/>
    </source>
</evidence>
<dbReference type="AlphaFoldDB" id="S7ZCP2"/>
<accession>S7ZCP2</accession>
<dbReference type="Gene3D" id="6.10.280.100">
    <property type="match status" value="1"/>
</dbReference>